<keyword evidence="3" id="KW-1185">Reference proteome</keyword>
<evidence type="ECO:0000313" key="3">
    <source>
        <dbReference type="Proteomes" id="UP001316384"/>
    </source>
</evidence>
<keyword evidence="1" id="KW-0812">Transmembrane</keyword>
<feature type="transmembrane region" description="Helical" evidence="1">
    <location>
        <begin position="114"/>
        <end position="132"/>
    </location>
</feature>
<evidence type="ECO:0008006" key="4">
    <source>
        <dbReference type="Google" id="ProtNLM"/>
    </source>
</evidence>
<dbReference type="EMBL" id="CP101987">
    <property type="protein sequence ID" value="UUI72042.1"/>
    <property type="molecule type" value="Genomic_DNA"/>
</dbReference>
<feature type="transmembrane region" description="Helical" evidence="1">
    <location>
        <begin position="82"/>
        <end position="102"/>
    </location>
</feature>
<proteinExistence type="predicted"/>
<dbReference type="RefSeq" id="WP_227577076.1">
    <property type="nucleotide sequence ID" value="NZ_CP101987.1"/>
</dbReference>
<dbReference type="Proteomes" id="UP001316384">
    <property type="component" value="Chromosome"/>
</dbReference>
<name>A0ABY5KNH5_9CELL</name>
<protein>
    <recommendedName>
        <fullName evidence="4">Type II secretion system protein GspF domain-containing protein</fullName>
    </recommendedName>
</protein>
<keyword evidence="1" id="KW-0472">Membrane</keyword>
<gene>
    <name evidence="2" type="ORF">NP048_00800</name>
</gene>
<keyword evidence="1" id="KW-1133">Transmembrane helix</keyword>
<sequence length="328" mass="34308">MTWPDRDRPWLDRYRAGVAGAQIPPDVLAQRECDLLAALLEAGEPAADVFGDPAEVAAEDVAELATDDEAVRRSEGGGARPVLQEIAGSLIGFALVAVLAVAVRHGGAVDVDAASVLVAAAVLAGLTAWRVARACRAAGRSAPAAGAVVAGAALAVAALTAASALGERVLVHDAPLLALAPVMLAPGVALLAVARSLPEPRLRDDWDDDQWLRRFRVALRARLVPRDSVRGHVMEVQETLRAQGVSAADEYGHPLVLARRLAAADRTARARRWWLTVAGGVAVPLAVAAQTLVLGKWEWMTVPLTLLLVGGAVVALAMSWGSRPWARA</sequence>
<feature type="transmembrane region" description="Helical" evidence="1">
    <location>
        <begin position="273"/>
        <end position="293"/>
    </location>
</feature>
<feature type="transmembrane region" description="Helical" evidence="1">
    <location>
        <begin position="299"/>
        <end position="320"/>
    </location>
</feature>
<feature type="transmembrane region" description="Helical" evidence="1">
    <location>
        <begin position="176"/>
        <end position="194"/>
    </location>
</feature>
<evidence type="ECO:0000256" key="1">
    <source>
        <dbReference type="SAM" id="Phobius"/>
    </source>
</evidence>
<reference evidence="2 3" key="1">
    <citation type="submission" date="2022-07" db="EMBL/GenBank/DDBJ databases">
        <title>Novel species in genus cellulomonas.</title>
        <authorList>
            <person name="Ye L."/>
        </authorList>
    </citation>
    <scope>NUCLEOTIDE SEQUENCE [LARGE SCALE GENOMIC DNA]</scope>
    <source>
        <strain evidence="3">zg-B89</strain>
    </source>
</reference>
<accession>A0ABY5KNH5</accession>
<evidence type="ECO:0000313" key="2">
    <source>
        <dbReference type="EMBL" id="UUI72042.1"/>
    </source>
</evidence>
<feature type="transmembrane region" description="Helical" evidence="1">
    <location>
        <begin position="144"/>
        <end position="164"/>
    </location>
</feature>
<organism evidence="2 3">
    <name type="scientific">Cellulomonas xiejunii</name>
    <dbReference type="NCBI Taxonomy" id="2968083"/>
    <lineage>
        <taxon>Bacteria</taxon>
        <taxon>Bacillati</taxon>
        <taxon>Actinomycetota</taxon>
        <taxon>Actinomycetes</taxon>
        <taxon>Micrococcales</taxon>
        <taxon>Cellulomonadaceae</taxon>
        <taxon>Cellulomonas</taxon>
    </lineage>
</organism>